<feature type="transmembrane region" description="Helical" evidence="7">
    <location>
        <begin position="42"/>
        <end position="64"/>
    </location>
</feature>
<keyword evidence="10" id="KW-1185">Reference proteome</keyword>
<accession>A0ABS2EVI1</accession>
<keyword evidence="1" id="KW-0813">Transport</keyword>
<dbReference type="PROSITE" id="PS00198">
    <property type="entry name" value="4FE4S_FER_1"/>
    <property type="match status" value="2"/>
</dbReference>
<reference evidence="9 10" key="1">
    <citation type="journal article" date="2021" name="Sci. Rep.">
        <title>The distribution of antibiotic resistance genes in chicken gut microbiota commensals.</title>
        <authorList>
            <person name="Juricova H."/>
            <person name="Matiasovicova J."/>
            <person name="Kubasova T."/>
            <person name="Cejkova D."/>
            <person name="Rychlik I."/>
        </authorList>
    </citation>
    <scope>NUCLEOTIDE SEQUENCE [LARGE SCALE GENOMIC DNA]</scope>
    <source>
        <strain evidence="9 10">An801</strain>
    </source>
</reference>
<feature type="transmembrane region" description="Helical" evidence="7">
    <location>
        <begin position="197"/>
        <end position="216"/>
    </location>
</feature>
<feature type="domain" description="4Fe-4S ferredoxin-type" evidence="8">
    <location>
        <begin position="248"/>
        <end position="273"/>
    </location>
</feature>
<keyword evidence="3" id="KW-0479">Metal-binding</keyword>
<dbReference type="PROSITE" id="PS51379">
    <property type="entry name" value="4FE4S_FER_2"/>
    <property type="match status" value="6"/>
</dbReference>
<gene>
    <name evidence="9" type="ORF">H6A31_06155</name>
</gene>
<dbReference type="Pfam" id="PF12838">
    <property type="entry name" value="Fer4_7"/>
    <property type="match status" value="2"/>
</dbReference>
<keyword evidence="7" id="KW-1133">Transmembrane helix</keyword>
<evidence type="ECO:0000256" key="2">
    <source>
        <dbReference type="ARBA" id="ARBA00022485"/>
    </source>
</evidence>
<feature type="domain" description="4Fe-4S ferredoxin-type" evidence="8">
    <location>
        <begin position="348"/>
        <end position="377"/>
    </location>
</feature>
<dbReference type="InterPro" id="IPR017900">
    <property type="entry name" value="4Fe4S_Fe_S_CS"/>
</dbReference>
<evidence type="ECO:0000313" key="10">
    <source>
        <dbReference type="Proteomes" id="UP000703295"/>
    </source>
</evidence>
<dbReference type="SUPFAM" id="SSF54862">
    <property type="entry name" value="4Fe-4S ferredoxins"/>
    <property type="match status" value="2"/>
</dbReference>
<feature type="domain" description="4Fe-4S ferredoxin-type" evidence="8">
    <location>
        <begin position="423"/>
        <end position="458"/>
    </location>
</feature>
<feature type="domain" description="4Fe-4S ferredoxin-type" evidence="8">
    <location>
        <begin position="467"/>
        <end position="499"/>
    </location>
</feature>
<proteinExistence type="predicted"/>
<feature type="transmembrane region" description="Helical" evidence="7">
    <location>
        <begin position="168"/>
        <end position="190"/>
    </location>
</feature>
<dbReference type="PANTHER" id="PTHR30176:SF3">
    <property type="entry name" value="FERREDOXIN-TYPE PROTEIN NAPH"/>
    <property type="match status" value="1"/>
</dbReference>
<dbReference type="InterPro" id="IPR051684">
    <property type="entry name" value="Electron_Trans/Redox"/>
</dbReference>
<dbReference type="RefSeq" id="WP_204475488.1">
    <property type="nucleotide sequence ID" value="NZ_JACJJW010000012.1"/>
</dbReference>
<keyword evidence="5" id="KW-0408">Iron</keyword>
<evidence type="ECO:0000313" key="9">
    <source>
        <dbReference type="EMBL" id="MBM6758265.1"/>
    </source>
</evidence>
<evidence type="ECO:0000256" key="6">
    <source>
        <dbReference type="ARBA" id="ARBA00023014"/>
    </source>
</evidence>
<keyword evidence="4" id="KW-0249">Electron transport</keyword>
<sequence length="505" mass="55425">MNKLRKVRRTLGVLCLVFVTLLFVDFTGVLHAWLGWMAKIQFLPALFALNAGVIVCLILLTLIAGRVYCSVICPLGVFQDVVARLGRGRKKMPYTYSKPKSWLRYGVLIIYVLAVLLGVHALVALLDPYAVYGRAAHSFLQPLWMWGNNLLASLAERMDSYAFYSVDVWLKSLPVLIVAAVMLVLVIVLAARNGRTYCNTICPVGTVLGFFSRFALFRITIDKEKCNGCTLCARNCKAACIDVKNHAVDGSRCVACMDCLDKCHKNAIGYRFAYGKKDEKAAAPVAEKQDSIVGRREFLAGSLLLAGSVVKAQVVKKAEAIKMDGGLADIIDKKEPVRHTPIVPPGAQGLRHLQSHCTACQLCVSACPNEVLRPSNSLDSFMQPYMSYERGYCRPECTRCSEVCPAGAILKIDKAEKSSIQIGHAVWVKERCIPLTDKEECGNCARHCPVDAISMVPSDPSNPDSLKIPAVNEARCIGCGACENLCPARPLSAIYVEGHERHRTL</sequence>
<dbReference type="CDD" id="cd16373">
    <property type="entry name" value="DMSOR_beta_like"/>
    <property type="match status" value="1"/>
</dbReference>
<dbReference type="Pfam" id="PF12801">
    <property type="entry name" value="Fer4_5"/>
    <property type="match status" value="2"/>
</dbReference>
<evidence type="ECO:0000256" key="1">
    <source>
        <dbReference type="ARBA" id="ARBA00022448"/>
    </source>
</evidence>
<feature type="domain" description="4Fe-4S ferredoxin-type" evidence="8">
    <location>
        <begin position="382"/>
        <end position="415"/>
    </location>
</feature>
<evidence type="ECO:0000256" key="5">
    <source>
        <dbReference type="ARBA" id="ARBA00023004"/>
    </source>
</evidence>
<feature type="transmembrane region" description="Helical" evidence="7">
    <location>
        <begin position="12"/>
        <end position="36"/>
    </location>
</feature>
<keyword evidence="7" id="KW-0812">Transmembrane</keyword>
<name>A0ABS2EVI1_9BACE</name>
<keyword evidence="2" id="KW-0004">4Fe-4S</keyword>
<dbReference type="InterPro" id="IPR017896">
    <property type="entry name" value="4Fe4S_Fe-S-bd"/>
</dbReference>
<dbReference type="Proteomes" id="UP000703295">
    <property type="component" value="Unassembled WGS sequence"/>
</dbReference>
<organism evidence="9 10">
    <name type="scientific">Bacteroides mediterraneensis</name>
    <dbReference type="NCBI Taxonomy" id="1841856"/>
    <lineage>
        <taxon>Bacteria</taxon>
        <taxon>Pseudomonadati</taxon>
        <taxon>Bacteroidota</taxon>
        <taxon>Bacteroidia</taxon>
        <taxon>Bacteroidales</taxon>
        <taxon>Bacteroidaceae</taxon>
        <taxon>Bacteroides</taxon>
    </lineage>
</organism>
<dbReference type="EMBL" id="JACJJW010000012">
    <property type="protein sequence ID" value="MBM6758265.1"/>
    <property type="molecule type" value="Genomic_DNA"/>
</dbReference>
<protein>
    <submittedName>
        <fullName evidence="9">4Fe-4S dicluster domain-containing protein</fullName>
    </submittedName>
</protein>
<evidence type="ECO:0000256" key="4">
    <source>
        <dbReference type="ARBA" id="ARBA00022982"/>
    </source>
</evidence>
<dbReference type="PANTHER" id="PTHR30176">
    <property type="entry name" value="FERREDOXIN-TYPE PROTEIN NAPH"/>
    <property type="match status" value="1"/>
</dbReference>
<dbReference type="Gene3D" id="3.30.70.20">
    <property type="match status" value="3"/>
</dbReference>
<comment type="caution">
    <text evidence="9">The sequence shown here is derived from an EMBL/GenBank/DDBJ whole genome shotgun (WGS) entry which is preliminary data.</text>
</comment>
<feature type="domain" description="4Fe-4S ferredoxin-type" evidence="8">
    <location>
        <begin position="217"/>
        <end position="246"/>
    </location>
</feature>
<evidence type="ECO:0000259" key="8">
    <source>
        <dbReference type="PROSITE" id="PS51379"/>
    </source>
</evidence>
<feature type="transmembrane region" description="Helical" evidence="7">
    <location>
        <begin position="102"/>
        <end position="126"/>
    </location>
</feature>
<keyword evidence="6" id="KW-0411">Iron-sulfur</keyword>
<evidence type="ECO:0000256" key="3">
    <source>
        <dbReference type="ARBA" id="ARBA00022723"/>
    </source>
</evidence>
<evidence type="ECO:0000256" key="7">
    <source>
        <dbReference type="SAM" id="Phobius"/>
    </source>
</evidence>
<keyword evidence="7" id="KW-0472">Membrane</keyword>